<keyword evidence="2" id="KW-1185">Reference proteome</keyword>
<name>A0A6I6A6L7_9PLAN</name>
<evidence type="ECO:0000313" key="2">
    <source>
        <dbReference type="Proteomes" id="UP000427281"/>
    </source>
</evidence>
<accession>A0A6I6A6L7</accession>
<protein>
    <submittedName>
        <fullName evidence="1">Class I SAM-dependent methyltransferase</fullName>
    </submittedName>
</protein>
<organism evidence="1 2">
    <name type="scientific">Gimesia benthica</name>
    <dbReference type="NCBI Taxonomy" id="2608982"/>
    <lineage>
        <taxon>Bacteria</taxon>
        <taxon>Pseudomonadati</taxon>
        <taxon>Planctomycetota</taxon>
        <taxon>Planctomycetia</taxon>
        <taxon>Planctomycetales</taxon>
        <taxon>Planctomycetaceae</taxon>
        <taxon>Gimesia</taxon>
    </lineage>
</organism>
<dbReference type="SUPFAM" id="SSF53335">
    <property type="entry name" value="S-adenosyl-L-methionine-dependent methyltransferases"/>
    <property type="match status" value="1"/>
</dbReference>
<dbReference type="AlphaFoldDB" id="A0A6I6A6L7"/>
<dbReference type="GO" id="GO:0008168">
    <property type="term" value="F:methyltransferase activity"/>
    <property type="evidence" value="ECO:0007669"/>
    <property type="project" value="UniProtKB-KW"/>
</dbReference>
<dbReference type="KEGG" id="gim:F1728_02175"/>
<proteinExistence type="predicted"/>
<evidence type="ECO:0000313" key="1">
    <source>
        <dbReference type="EMBL" id="QGQ21568.1"/>
    </source>
</evidence>
<dbReference type="Gene3D" id="3.40.50.150">
    <property type="entry name" value="Vaccinia Virus protein VP39"/>
    <property type="match status" value="1"/>
</dbReference>
<dbReference type="Proteomes" id="UP000427281">
    <property type="component" value="Chromosome"/>
</dbReference>
<dbReference type="EMBL" id="CP043930">
    <property type="protein sequence ID" value="QGQ21568.1"/>
    <property type="molecule type" value="Genomic_DNA"/>
</dbReference>
<keyword evidence="1" id="KW-0489">Methyltransferase</keyword>
<keyword evidence="1" id="KW-0808">Transferase</keyword>
<dbReference type="Pfam" id="PF13489">
    <property type="entry name" value="Methyltransf_23"/>
    <property type="match status" value="1"/>
</dbReference>
<dbReference type="InterPro" id="IPR029063">
    <property type="entry name" value="SAM-dependent_MTases_sf"/>
</dbReference>
<reference evidence="1 2" key="1">
    <citation type="submission" date="2019-09" db="EMBL/GenBank/DDBJ databases">
        <title>Gimesia benthica sp. nov., a novel bacterium isolated from deep-sea water of the Northwest Indian Ocean.</title>
        <authorList>
            <person name="Dai X."/>
        </authorList>
    </citation>
    <scope>NUCLEOTIDE SEQUENCE [LARGE SCALE GENOMIC DNA]</scope>
    <source>
        <strain evidence="1 2">E7</strain>
    </source>
</reference>
<sequence>MRSDHVDPAHLTELIELEDNYWWHVSKRKLVTEILTREFPAPGLLIEGGIGSARNLLEFNRMGYDVIGFDLMEAAVEYGRSRGLDQLHVHELSQPWPVDPGSAKAVLLLDVMEHVEDPVQLLTNAAETLEPGGGIIITVPAYPWLYSDWDRKLGHFCRYTKSRFRDNARQAGLKVKWVTHWNSFTLAPAILARGRDRLLNKRDDSPPRFNRVSRFTNSCLMSCARLERTLIHSTGVPFGLSLVGVLIK</sequence>
<gene>
    <name evidence="1" type="ORF">F1728_02175</name>
</gene>
<dbReference type="GO" id="GO:0032259">
    <property type="term" value="P:methylation"/>
    <property type="evidence" value="ECO:0007669"/>
    <property type="project" value="UniProtKB-KW"/>
</dbReference>